<feature type="compositionally biased region" description="Low complexity" evidence="1">
    <location>
        <begin position="88"/>
        <end position="107"/>
    </location>
</feature>
<feature type="compositionally biased region" description="Polar residues" evidence="1">
    <location>
        <begin position="15"/>
        <end position="28"/>
    </location>
</feature>
<feature type="compositionally biased region" description="Basic and acidic residues" evidence="1">
    <location>
        <begin position="41"/>
        <end position="57"/>
    </location>
</feature>
<feature type="compositionally biased region" description="Polar residues" evidence="1">
    <location>
        <begin position="268"/>
        <end position="278"/>
    </location>
</feature>
<feature type="compositionally biased region" description="Low complexity" evidence="1">
    <location>
        <begin position="29"/>
        <end position="40"/>
    </location>
</feature>
<gene>
    <name evidence="2" type="ORF">BT96DRAFT_181054</name>
</gene>
<dbReference type="EMBL" id="ML769544">
    <property type="protein sequence ID" value="KAE9394751.1"/>
    <property type="molecule type" value="Genomic_DNA"/>
</dbReference>
<name>A0A6A4H9M2_9AGAR</name>
<organism evidence="2 3">
    <name type="scientific">Gymnopus androsaceus JB14</name>
    <dbReference type="NCBI Taxonomy" id="1447944"/>
    <lineage>
        <taxon>Eukaryota</taxon>
        <taxon>Fungi</taxon>
        <taxon>Dikarya</taxon>
        <taxon>Basidiomycota</taxon>
        <taxon>Agaricomycotina</taxon>
        <taxon>Agaricomycetes</taxon>
        <taxon>Agaricomycetidae</taxon>
        <taxon>Agaricales</taxon>
        <taxon>Marasmiineae</taxon>
        <taxon>Omphalotaceae</taxon>
        <taxon>Gymnopus</taxon>
    </lineage>
</organism>
<dbReference type="AlphaFoldDB" id="A0A6A4H9M2"/>
<feature type="compositionally biased region" description="Low complexity" evidence="1">
    <location>
        <begin position="148"/>
        <end position="174"/>
    </location>
</feature>
<proteinExistence type="predicted"/>
<evidence type="ECO:0000256" key="1">
    <source>
        <dbReference type="SAM" id="MobiDB-lite"/>
    </source>
</evidence>
<keyword evidence="3" id="KW-1185">Reference proteome</keyword>
<evidence type="ECO:0000313" key="2">
    <source>
        <dbReference type="EMBL" id="KAE9394751.1"/>
    </source>
</evidence>
<sequence length="278" mass="29638">MTKLVKPHPNLHPPSLNSDSSNGPVTFPSSNSDSNSNSNHSSDEHERDRSSEKEHKRPLGLFKTVKRAGSNLRLRSISTFTRSHRRTSSTGDSSRSYSHSSHSLESSESSDRESSNPTHPQLVLHPFPAHPDPPTSTKDLEPRHRHISLPSFSRFRLSRAGSSSSARGGSSSLANTISTTDPKGHSGLVPIPSRVNLPSPTTSLEMERDSGNSIRGTYHSHPPSRSPSMISSDSESVGLSLATPEIVVDSLPTPPSPPGLVLSLSRPNESSSGAGAGA</sequence>
<feature type="compositionally biased region" description="Low complexity" evidence="1">
    <location>
        <begin position="220"/>
        <end position="236"/>
    </location>
</feature>
<reference evidence="2" key="1">
    <citation type="journal article" date="2019" name="Environ. Microbiol.">
        <title>Fungal ecological strategies reflected in gene transcription - a case study of two litter decomposers.</title>
        <authorList>
            <person name="Barbi F."/>
            <person name="Kohler A."/>
            <person name="Barry K."/>
            <person name="Baskaran P."/>
            <person name="Daum C."/>
            <person name="Fauchery L."/>
            <person name="Ihrmark K."/>
            <person name="Kuo A."/>
            <person name="LaButti K."/>
            <person name="Lipzen A."/>
            <person name="Morin E."/>
            <person name="Grigoriev I.V."/>
            <person name="Henrissat B."/>
            <person name="Lindahl B."/>
            <person name="Martin F."/>
        </authorList>
    </citation>
    <scope>NUCLEOTIDE SEQUENCE</scope>
    <source>
        <strain evidence="2">JB14</strain>
    </source>
</reference>
<evidence type="ECO:0000313" key="3">
    <source>
        <dbReference type="Proteomes" id="UP000799118"/>
    </source>
</evidence>
<accession>A0A6A4H9M2</accession>
<protein>
    <submittedName>
        <fullName evidence="2">Uncharacterized protein</fullName>
    </submittedName>
</protein>
<feature type="region of interest" description="Disordered" evidence="1">
    <location>
        <begin position="1"/>
        <end position="278"/>
    </location>
</feature>
<dbReference type="Proteomes" id="UP000799118">
    <property type="component" value="Unassembled WGS sequence"/>
</dbReference>